<reference evidence="12" key="1">
    <citation type="journal article" date="2020" name="mSystems">
        <title>Genome- and Community-Level Interaction Insights into Carbon Utilization and Element Cycling Functions of Hydrothermarchaeota in Hydrothermal Sediment.</title>
        <authorList>
            <person name="Zhou Z."/>
            <person name="Liu Y."/>
            <person name="Xu W."/>
            <person name="Pan J."/>
            <person name="Luo Z.H."/>
            <person name="Li M."/>
        </authorList>
    </citation>
    <scope>NUCLEOTIDE SEQUENCE [LARGE SCALE GENOMIC DNA]</scope>
    <source>
        <strain evidence="12">HyVt-26</strain>
    </source>
</reference>
<dbReference type="Pfam" id="PF04452">
    <property type="entry name" value="Methyltrans_RNA"/>
    <property type="match status" value="1"/>
</dbReference>
<evidence type="ECO:0000256" key="6">
    <source>
        <dbReference type="ARBA" id="ARBA00022603"/>
    </source>
</evidence>
<evidence type="ECO:0000256" key="1">
    <source>
        <dbReference type="ARBA" id="ARBA00004496"/>
    </source>
</evidence>
<dbReference type="EC" id="2.1.1.193" evidence="3"/>
<evidence type="ECO:0000259" key="11">
    <source>
        <dbReference type="Pfam" id="PF04452"/>
    </source>
</evidence>
<dbReference type="InterPro" id="IPR046886">
    <property type="entry name" value="RsmE_MTase_dom"/>
</dbReference>
<dbReference type="AlphaFoldDB" id="A0A831NVV6"/>
<evidence type="ECO:0000256" key="3">
    <source>
        <dbReference type="ARBA" id="ARBA00012328"/>
    </source>
</evidence>
<keyword evidence="4" id="KW-0963">Cytoplasm</keyword>
<comment type="catalytic activity">
    <reaction evidence="10">
        <text>uridine(1498) in 16S rRNA + S-adenosyl-L-methionine = N(3)-methyluridine(1498) in 16S rRNA + S-adenosyl-L-homocysteine + H(+)</text>
        <dbReference type="Rhea" id="RHEA:42920"/>
        <dbReference type="Rhea" id="RHEA-COMP:10283"/>
        <dbReference type="Rhea" id="RHEA-COMP:10284"/>
        <dbReference type="ChEBI" id="CHEBI:15378"/>
        <dbReference type="ChEBI" id="CHEBI:57856"/>
        <dbReference type="ChEBI" id="CHEBI:59789"/>
        <dbReference type="ChEBI" id="CHEBI:65315"/>
        <dbReference type="ChEBI" id="CHEBI:74502"/>
        <dbReference type="EC" id="2.1.1.193"/>
    </reaction>
</comment>
<evidence type="ECO:0000256" key="8">
    <source>
        <dbReference type="ARBA" id="ARBA00022691"/>
    </source>
</evidence>
<dbReference type="Gene3D" id="3.40.1280.10">
    <property type="match status" value="1"/>
</dbReference>
<keyword evidence="6 12" id="KW-0489">Methyltransferase</keyword>
<dbReference type="InterPro" id="IPR006700">
    <property type="entry name" value="RsmE"/>
</dbReference>
<organism evidence="12">
    <name type="scientific">Thiolapillus brandeum</name>
    <dbReference type="NCBI Taxonomy" id="1076588"/>
    <lineage>
        <taxon>Bacteria</taxon>
        <taxon>Pseudomonadati</taxon>
        <taxon>Pseudomonadota</taxon>
        <taxon>Gammaproteobacteria</taxon>
        <taxon>Chromatiales</taxon>
        <taxon>Sedimenticolaceae</taxon>
        <taxon>Thiolapillus</taxon>
    </lineage>
</organism>
<name>A0A831NVV6_9GAMM</name>
<dbReference type="GO" id="GO:0070042">
    <property type="term" value="F:rRNA (uridine-N3-)-methyltransferase activity"/>
    <property type="evidence" value="ECO:0007669"/>
    <property type="project" value="TreeGrafter"/>
</dbReference>
<feature type="domain" description="Ribosomal RNA small subunit methyltransferase E methyltransferase" evidence="11">
    <location>
        <begin position="2"/>
        <end position="49"/>
    </location>
</feature>
<accession>A0A831NVV6</accession>
<dbReference type="PANTHER" id="PTHR30027:SF3">
    <property type="entry name" value="16S RRNA (URACIL(1498)-N(3))-METHYLTRANSFERASE"/>
    <property type="match status" value="1"/>
</dbReference>
<evidence type="ECO:0000256" key="10">
    <source>
        <dbReference type="ARBA" id="ARBA00047944"/>
    </source>
</evidence>
<dbReference type="NCBIfam" id="TIGR00046">
    <property type="entry name" value="RsmE family RNA methyltransferase"/>
    <property type="match status" value="1"/>
</dbReference>
<dbReference type="SUPFAM" id="SSF75217">
    <property type="entry name" value="alpha/beta knot"/>
    <property type="match status" value="1"/>
</dbReference>
<evidence type="ECO:0000256" key="9">
    <source>
        <dbReference type="ARBA" id="ARBA00025699"/>
    </source>
</evidence>
<evidence type="ECO:0000256" key="4">
    <source>
        <dbReference type="ARBA" id="ARBA00022490"/>
    </source>
</evidence>
<dbReference type="PANTHER" id="PTHR30027">
    <property type="entry name" value="RIBOSOMAL RNA SMALL SUBUNIT METHYLTRANSFERASE E"/>
    <property type="match status" value="1"/>
</dbReference>
<proteinExistence type="inferred from homology"/>
<dbReference type="InterPro" id="IPR029028">
    <property type="entry name" value="Alpha/beta_knot_MTases"/>
</dbReference>
<dbReference type="Proteomes" id="UP000885822">
    <property type="component" value="Unassembled WGS sequence"/>
</dbReference>
<comment type="function">
    <text evidence="9">Specifically methylates the N3 position of the uracil ring of uridine 1498 (m3U1498) in 16S rRNA. Acts on the fully assembled 30S ribosomal subunit.</text>
</comment>
<dbReference type="InterPro" id="IPR029026">
    <property type="entry name" value="tRNA_m1G_MTases_N"/>
</dbReference>
<comment type="similarity">
    <text evidence="2">Belongs to the RNA methyltransferase RsmE family.</text>
</comment>
<sequence length="56" mass="5905">EVCFLIGPEGGFSDKEKKAALGANCKAVRLGPRILRTETAPMAAIAAAQTLWGDFL</sequence>
<keyword evidence="8" id="KW-0949">S-adenosyl-L-methionine</keyword>
<comment type="caution">
    <text evidence="12">The sequence shown here is derived from an EMBL/GenBank/DDBJ whole genome shotgun (WGS) entry which is preliminary data.</text>
</comment>
<dbReference type="GO" id="GO:0070475">
    <property type="term" value="P:rRNA base methylation"/>
    <property type="evidence" value="ECO:0007669"/>
    <property type="project" value="TreeGrafter"/>
</dbReference>
<protein>
    <recommendedName>
        <fullName evidence="3">16S rRNA (uracil(1498)-N(3))-methyltransferase</fullName>
        <ecNumber evidence="3">2.1.1.193</ecNumber>
    </recommendedName>
</protein>
<comment type="subcellular location">
    <subcellularLocation>
        <location evidence="1">Cytoplasm</location>
    </subcellularLocation>
</comment>
<evidence type="ECO:0000256" key="7">
    <source>
        <dbReference type="ARBA" id="ARBA00022679"/>
    </source>
</evidence>
<keyword evidence="7 12" id="KW-0808">Transferase</keyword>
<dbReference type="GO" id="GO:0005737">
    <property type="term" value="C:cytoplasm"/>
    <property type="evidence" value="ECO:0007669"/>
    <property type="project" value="UniProtKB-SubCell"/>
</dbReference>
<evidence type="ECO:0000313" key="12">
    <source>
        <dbReference type="EMBL" id="HDK38005.1"/>
    </source>
</evidence>
<dbReference type="EMBL" id="DRCV01000142">
    <property type="protein sequence ID" value="HDK38005.1"/>
    <property type="molecule type" value="Genomic_DNA"/>
</dbReference>
<feature type="non-terminal residue" evidence="12">
    <location>
        <position position="1"/>
    </location>
</feature>
<evidence type="ECO:0000256" key="5">
    <source>
        <dbReference type="ARBA" id="ARBA00022552"/>
    </source>
</evidence>
<keyword evidence="5" id="KW-0698">rRNA processing</keyword>
<gene>
    <name evidence="12" type="ORF">ENG92_03200</name>
</gene>
<evidence type="ECO:0000256" key="2">
    <source>
        <dbReference type="ARBA" id="ARBA00005528"/>
    </source>
</evidence>